<keyword evidence="2" id="KW-1185">Reference proteome</keyword>
<organism evidence="1 2">
    <name type="scientific">Nitrospira tepida</name>
    <dbReference type="NCBI Taxonomy" id="2973512"/>
    <lineage>
        <taxon>Bacteria</taxon>
        <taxon>Pseudomonadati</taxon>
        <taxon>Nitrospirota</taxon>
        <taxon>Nitrospiria</taxon>
        <taxon>Nitrospirales</taxon>
        <taxon>Nitrospiraceae</taxon>
        <taxon>Nitrospira</taxon>
    </lineage>
</organism>
<dbReference type="KEGG" id="nti:DNFV4_04328"/>
<reference evidence="1" key="1">
    <citation type="submission" date="2022-10" db="EMBL/GenBank/DDBJ databases">
        <authorList>
            <person name="Koch H."/>
        </authorList>
    </citation>
    <scope>NUCLEOTIDE SEQUENCE</scope>
    <source>
        <strain evidence="1">DNF</strain>
    </source>
</reference>
<dbReference type="AlphaFoldDB" id="A0AA86T903"/>
<dbReference type="EMBL" id="OX365700">
    <property type="protein sequence ID" value="CAI4033886.1"/>
    <property type="molecule type" value="Genomic_DNA"/>
</dbReference>
<evidence type="ECO:0000313" key="2">
    <source>
        <dbReference type="Proteomes" id="UP001179121"/>
    </source>
</evidence>
<dbReference type="Proteomes" id="UP001179121">
    <property type="component" value="Chromosome"/>
</dbReference>
<protein>
    <submittedName>
        <fullName evidence="1">Uncharacterized protein</fullName>
    </submittedName>
</protein>
<gene>
    <name evidence="1" type="ORF">DNFV4_04328</name>
</gene>
<proteinExistence type="predicted"/>
<name>A0AA86T903_9BACT</name>
<sequence length="67" mass="8055">MGDYIYTNWRGKSFDVHEILDELIANHPELAYMTPESLMESIAMFEEVERFKQLEEMWENPEAKTNR</sequence>
<dbReference type="RefSeq" id="WP_289271312.1">
    <property type="nucleotide sequence ID" value="NZ_OX365700.1"/>
</dbReference>
<evidence type="ECO:0000313" key="1">
    <source>
        <dbReference type="EMBL" id="CAI4033886.1"/>
    </source>
</evidence>
<accession>A0AA86T903</accession>